<keyword evidence="2" id="KW-1185">Reference proteome</keyword>
<dbReference type="AlphaFoldDB" id="A0A0X8JJW2"/>
<organism evidence="1 2">
    <name type="scientific">Desulfovibrio fairfieldensis</name>
    <dbReference type="NCBI Taxonomy" id="44742"/>
    <lineage>
        <taxon>Bacteria</taxon>
        <taxon>Pseudomonadati</taxon>
        <taxon>Thermodesulfobacteriota</taxon>
        <taxon>Desulfovibrionia</taxon>
        <taxon>Desulfovibrionales</taxon>
        <taxon>Desulfovibrionaceae</taxon>
        <taxon>Desulfovibrio</taxon>
    </lineage>
</organism>
<gene>
    <name evidence="1" type="ORF">AXF13_07870</name>
</gene>
<evidence type="ECO:0000313" key="1">
    <source>
        <dbReference type="EMBL" id="AMD90041.1"/>
    </source>
</evidence>
<sequence>MYIEVEARGESGQQPCQGFHPLFFGCRFGLTRRRASCGFLSDIFQGLLEGFTRSFIFQSSLTRNFGTQRFDFNTMTCIAYDRKHFIPCIKLIFCAHVTTYTEDILNVLLFGKKRMIRYADA</sequence>
<reference evidence="2" key="1">
    <citation type="submission" date="2016-02" db="EMBL/GenBank/DDBJ databases">
        <authorList>
            <person name="Holder M.E."/>
            <person name="Ajami N.J."/>
            <person name="Petrosino J.F."/>
        </authorList>
    </citation>
    <scope>NUCLEOTIDE SEQUENCE [LARGE SCALE GENOMIC DNA]</scope>
    <source>
        <strain evidence="2">CCUG 45958</strain>
    </source>
</reference>
<proteinExistence type="predicted"/>
<evidence type="ECO:0000313" key="2">
    <source>
        <dbReference type="Proteomes" id="UP000069241"/>
    </source>
</evidence>
<name>A0A0X8JJW2_9BACT</name>
<dbReference type="EMBL" id="CP014229">
    <property type="protein sequence ID" value="AMD90041.1"/>
    <property type="molecule type" value="Genomic_DNA"/>
</dbReference>
<protein>
    <submittedName>
        <fullName evidence="1">Uncharacterized protein</fullName>
    </submittedName>
</protein>
<dbReference type="KEGG" id="dfi:AXF13_07870"/>
<dbReference type="Proteomes" id="UP000069241">
    <property type="component" value="Chromosome"/>
</dbReference>
<accession>A0A0X8JJW2</accession>